<reference evidence="2 3" key="1">
    <citation type="journal article" date="2018" name="Sci. Rep.">
        <title>Genome sequence of the cauliflower mushroom Sparassis crispa (Hanabiratake) and its association with beneficial usage.</title>
        <authorList>
            <person name="Kiyama R."/>
            <person name="Furutani Y."/>
            <person name="Kawaguchi K."/>
            <person name="Nakanishi T."/>
        </authorList>
    </citation>
    <scope>NUCLEOTIDE SEQUENCE [LARGE SCALE GENOMIC DNA]</scope>
</reference>
<dbReference type="Gene3D" id="3.40.50.720">
    <property type="entry name" value="NAD(P)-binding Rossmann-like Domain"/>
    <property type="match status" value="1"/>
</dbReference>
<dbReference type="InterPro" id="IPR002347">
    <property type="entry name" value="SDR_fam"/>
</dbReference>
<dbReference type="InterPro" id="IPR036291">
    <property type="entry name" value="NAD(P)-bd_dom_sf"/>
</dbReference>
<evidence type="ECO:0000313" key="3">
    <source>
        <dbReference type="Proteomes" id="UP000287166"/>
    </source>
</evidence>
<dbReference type="Pfam" id="PF13561">
    <property type="entry name" value="adh_short_C2"/>
    <property type="match status" value="1"/>
</dbReference>
<dbReference type="RefSeq" id="XP_027608696.1">
    <property type="nucleotide sequence ID" value="XM_027752895.1"/>
</dbReference>
<dbReference type="Proteomes" id="UP000287166">
    <property type="component" value="Unassembled WGS sequence"/>
</dbReference>
<dbReference type="SUPFAM" id="SSF51735">
    <property type="entry name" value="NAD(P)-binding Rossmann-fold domains"/>
    <property type="match status" value="1"/>
</dbReference>
<evidence type="ECO:0000313" key="2">
    <source>
        <dbReference type="EMBL" id="GBE77783.1"/>
    </source>
</evidence>
<proteinExistence type="inferred from homology"/>
<name>A0A401G6J4_9APHY</name>
<dbReference type="InParanoid" id="A0A401G6J4"/>
<protein>
    <submittedName>
        <fullName evidence="2">Uncharacterized protein</fullName>
    </submittedName>
</protein>
<accession>A0A401G6J4</accession>
<keyword evidence="3" id="KW-1185">Reference proteome</keyword>
<dbReference type="EMBL" id="BFAD01000001">
    <property type="protein sequence ID" value="GBE77783.1"/>
    <property type="molecule type" value="Genomic_DNA"/>
</dbReference>
<gene>
    <name evidence="2" type="ORF">SCP_0106650</name>
</gene>
<sequence>MVNARCFCLTVRLRKEELCRELVKEHFDFHGKLDSLVLDHGTQNANVCLPTVPTEQWHEVFDTNIHSFFYICKAAVPHLPPGGTTNFNASIT</sequence>
<comment type="caution">
    <text evidence="2">The sequence shown here is derived from an EMBL/GenBank/DDBJ whole genome shotgun (WGS) entry which is preliminary data.</text>
</comment>
<dbReference type="PANTHER" id="PTHR43943:SF2">
    <property type="entry name" value="DEHYDROGENASE_REDUCTASE 4"/>
    <property type="match status" value="1"/>
</dbReference>
<dbReference type="GeneID" id="38774700"/>
<comment type="similarity">
    <text evidence="1">Belongs to the short-chain dehydrogenases/reductases (SDR) family.</text>
</comment>
<evidence type="ECO:0000256" key="1">
    <source>
        <dbReference type="ARBA" id="ARBA00006484"/>
    </source>
</evidence>
<dbReference type="AlphaFoldDB" id="A0A401G6J4"/>
<dbReference type="STRING" id="139825.A0A401G6J4"/>
<dbReference type="OrthoDB" id="1393670at2759"/>
<dbReference type="PANTHER" id="PTHR43943">
    <property type="entry name" value="DEHYDROGENASE/REDUCTASE (SDR FAMILY) MEMBER 4"/>
    <property type="match status" value="1"/>
</dbReference>
<organism evidence="2 3">
    <name type="scientific">Sparassis crispa</name>
    <dbReference type="NCBI Taxonomy" id="139825"/>
    <lineage>
        <taxon>Eukaryota</taxon>
        <taxon>Fungi</taxon>
        <taxon>Dikarya</taxon>
        <taxon>Basidiomycota</taxon>
        <taxon>Agaricomycotina</taxon>
        <taxon>Agaricomycetes</taxon>
        <taxon>Polyporales</taxon>
        <taxon>Sparassidaceae</taxon>
        <taxon>Sparassis</taxon>
    </lineage>
</organism>